<evidence type="ECO:0000313" key="2">
    <source>
        <dbReference type="Proteomes" id="UP000299102"/>
    </source>
</evidence>
<sequence>MNHTHALYRNPVIEQQKRYMRQTFELLKWMKTGPRVGAALKSERLTSTGTDAQSRDDEAVAAVNGDVHAGRCSMSPIRMSALAAFCRRQRRFESRRRLSKRHSCVCEISRRQEWAVSLAERLTSFFPRTATPGGAHQFASSPFRNHQ</sequence>
<proteinExistence type="predicted"/>
<accession>A0A4C1WNQ2</accession>
<name>A0A4C1WNQ2_EUMVA</name>
<comment type="caution">
    <text evidence="1">The sequence shown here is derived from an EMBL/GenBank/DDBJ whole genome shotgun (WGS) entry which is preliminary data.</text>
</comment>
<dbReference type="EMBL" id="BGZK01000596">
    <property type="protein sequence ID" value="GBP52152.1"/>
    <property type="molecule type" value="Genomic_DNA"/>
</dbReference>
<reference evidence="1 2" key="1">
    <citation type="journal article" date="2019" name="Commun. Biol.">
        <title>The bagworm genome reveals a unique fibroin gene that provides high tensile strength.</title>
        <authorList>
            <person name="Kono N."/>
            <person name="Nakamura H."/>
            <person name="Ohtoshi R."/>
            <person name="Tomita M."/>
            <person name="Numata K."/>
            <person name="Arakawa K."/>
        </authorList>
    </citation>
    <scope>NUCLEOTIDE SEQUENCE [LARGE SCALE GENOMIC DNA]</scope>
</reference>
<gene>
    <name evidence="1" type="ORF">EVAR_21283_1</name>
</gene>
<evidence type="ECO:0000313" key="1">
    <source>
        <dbReference type="EMBL" id="GBP52152.1"/>
    </source>
</evidence>
<dbReference type="Proteomes" id="UP000299102">
    <property type="component" value="Unassembled WGS sequence"/>
</dbReference>
<keyword evidence="2" id="KW-1185">Reference proteome</keyword>
<organism evidence="1 2">
    <name type="scientific">Eumeta variegata</name>
    <name type="common">Bagworm moth</name>
    <name type="synonym">Eumeta japonica</name>
    <dbReference type="NCBI Taxonomy" id="151549"/>
    <lineage>
        <taxon>Eukaryota</taxon>
        <taxon>Metazoa</taxon>
        <taxon>Ecdysozoa</taxon>
        <taxon>Arthropoda</taxon>
        <taxon>Hexapoda</taxon>
        <taxon>Insecta</taxon>
        <taxon>Pterygota</taxon>
        <taxon>Neoptera</taxon>
        <taxon>Endopterygota</taxon>
        <taxon>Lepidoptera</taxon>
        <taxon>Glossata</taxon>
        <taxon>Ditrysia</taxon>
        <taxon>Tineoidea</taxon>
        <taxon>Psychidae</taxon>
        <taxon>Oiketicinae</taxon>
        <taxon>Eumeta</taxon>
    </lineage>
</organism>
<dbReference type="AlphaFoldDB" id="A0A4C1WNQ2"/>
<protein>
    <submittedName>
        <fullName evidence="1">Uncharacterized protein</fullName>
    </submittedName>
</protein>